<dbReference type="SUPFAM" id="SSF55874">
    <property type="entry name" value="ATPase domain of HSP90 chaperone/DNA topoisomerase II/histidine kinase"/>
    <property type="match status" value="1"/>
</dbReference>
<dbReference type="AlphaFoldDB" id="A0A2W2G2H6"/>
<protein>
    <recommendedName>
        <fullName evidence="3">Histidine kinase/HSP90-like ATPase domain-containing protein</fullName>
    </recommendedName>
</protein>
<dbReference type="Proteomes" id="UP000249304">
    <property type="component" value="Unassembled WGS sequence"/>
</dbReference>
<name>A0A2W2G2H6_9ACTN</name>
<dbReference type="InterPro" id="IPR050267">
    <property type="entry name" value="Anti-sigma-factor_SerPK"/>
</dbReference>
<keyword evidence="1" id="KW-0418">Kinase</keyword>
<keyword evidence="1" id="KW-0808">Transferase</keyword>
<dbReference type="GO" id="GO:0004674">
    <property type="term" value="F:protein serine/threonine kinase activity"/>
    <property type="evidence" value="ECO:0007669"/>
    <property type="project" value="UniProtKB-KW"/>
</dbReference>
<evidence type="ECO:0000256" key="1">
    <source>
        <dbReference type="ARBA" id="ARBA00022527"/>
    </source>
</evidence>
<evidence type="ECO:0000259" key="3">
    <source>
        <dbReference type="Pfam" id="PF13581"/>
    </source>
</evidence>
<dbReference type="Gene3D" id="3.30.565.10">
    <property type="entry name" value="Histidine kinase-like ATPase, C-terminal domain"/>
    <property type="match status" value="1"/>
</dbReference>
<comment type="caution">
    <text evidence="4">The sequence shown here is derived from an EMBL/GenBank/DDBJ whole genome shotgun (WGS) entry which is preliminary data.</text>
</comment>
<dbReference type="InterPro" id="IPR003594">
    <property type="entry name" value="HATPase_dom"/>
</dbReference>
<gene>
    <name evidence="4" type="ORF">C1J01_07370</name>
</gene>
<dbReference type="CDD" id="cd16936">
    <property type="entry name" value="HATPase_RsbW-like"/>
    <property type="match status" value="1"/>
</dbReference>
<sequence>MLMALPPGPLSAPPIHTVECLLPSVPAAVGEARSLIRAELVRWGRGHEADDCLVIVSELATNAVRYGGSAYALRLEDRGDRLYGEVFDPGEGEPRPRSPDVESLSGRGLQIVAALADEWGVTAARGGKAVWFFVGRTA</sequence>
<dbReference type="EMBL" id="POUD01000019">
    <property type="protein sequence ID" value="PZG21104.1"/>
    <property type="molecule type" value="Genomic_DNA"/>
</dbReference>
<feature type="domain" description="Histidine kinase/HSP90-like ATPase" evidence="3">
    <location>
        <begin position="23"/>
        <end position="132"/>
    </location>
</feature>
<dbReference type="OrthoDB" id="3534907at2"/>
<evidence type="ECO:0000313" key="5">
    <source>
        <dbReference type="Proteomes" id="UP000249304"/>
    </source>
</evidence>
<evidence type="ECO:0000256" key="2">
    <source>
        <dbReference type="SAM" id="MobiDB-lite"/>
    </source>
</evidence>
<dbReference type="PANTHER" id="PTHR35526">
    <property type="entry name" value="ANTI-SIGMA-F FACTOR RSBW-RELATED"/>
    <property type="match status" value="1"/>
</dbReference>
<dbReference type="InterPro" id="IPR036890">
    <property type="entry name" value="HATPase_C_sf"/>
</dbReference>
<keyword evidence="5" id="KW-1185">Reference proteome</keyword>
<proteinExistence type="predicted"/>
<reference evidence="4 5" key="1">
    <citation type="submission" date="2018-01" db="EMBL/GenBank/DDBJ databases">
        <title>Draft genome sequence of Nonomuraea sp. KC333.</title>
        <authorList>
            <person name="Sahin N."/>
            <person name="Saygin H."/>
            <person name="Ay H."/>
        </authorList>
    </citation>
    <scope>NUCLEOTIDE SEQUENCE [LARGE SCALE GENOMIC DNA]</scope>
    <source>
        <strain evidence="4 5">KC333</strain>
    </source>
</reference>
<keyword evidence="1" id="KW-0723">Serine/threonine-protein kinase</keyword>
<dbReference type="Pfam" id="PF13581">
    <property type="entry name" value="HATPase_c_2"/>
    <property type="match status" value="1"/>
</dbReference>
<dbReference type="PANTHER" id="PTHR35526:SF3">
    <property type="entry name" value="ANTI-SIGMA-F FACTOR RSBW"/>
    <property type="match status" value="1"/>
</dbReference>
<accession>A0A2W2G2H6</accession>
<organism evidence="4 5">
    <name type="scientific">Nonomuraea aridisoli</name>
    <dbReference type="NCBI Taxonomy" id="2070368"/>
    <lineage>
        <taxon>Bacteria</taxon>
        <taxon>Bacillati</taxon>
        <taxon>Actinomycetota</taxon>
        <taxon>Actinomycetes</taxon>
        <taxon>Streptosporangiales</taxon>
        <taxon>Streptosporangiaceae</taxon>
        <taxon>Nonomuraea</taxon>
    </lineage>
</organism>
<evidence type="ECO:0000313" key="4">
    <source>
        <dbReference type="EMBL" id="PZG21104.1"/>
    </source>
</evidence>
<feature type="region of interest" description="Disordered" evidence="2">
    <location>
        <begin position="84"/>
        <end position="103"/>
    </location>
</feature>